<dbReference type="AlphaFoldDB" id="A0A1G7IVS8"/>
<dbReference type="RefSeq" id="WP_092689590.1">
    <property type="nucleotide sequence ID" value="NZ_FNBK01000004.1"/>
</dbReference>
<dbReference type="EMBL" id="FNBK01000004">
    <property type="protein sequence ID" value="SDF16725.1"/>
    <property type="molecule type" value="Genomic_DNA"/>
</dbReference>
<dbReference type="OrthoDB" id="308110at2157"/>
<protein>
    <submittedName>
        <fullName evidence="1">Uncharacterized protein</fullName>
    </submittedName>
</protein>
<gene>
    <name evidence="1" type="ORF">SAMN05216218_104101</name>
</gene>
<accession>A0A1G7IVS8</accession>
<name>A0A1G7IVS8_9EURY</name>
<dbReference type="Pfam" id="PF23956">
    <property type="entry name" value="DUF7285"/>
    <property type="match status" value="1"/>
</dbReference>
<sequence length="129" mass="13440">MSRSSARRGQVEPVAAIAAVFALGVGLTIYAGAVDDALPGTEPRNVAQPTLSAVEDAVETSGVIRPDRLSRVQSAAPAGRRLNVTLTAGDRRWTRGASPPESAQRASARVSIALGSGRVQPGRLTVRVW</sequence>
<evidence type="ECO:0000313" key="2">
    <source>
        <dbReference type="Proteomes" id="UP000199076"/>
    </source>
</evidence>
<reference evidence="2" key="1">
    <citation type="submission" date="2016-10" db="EMBL/GenBank/DDBJ databases">
        <authorList>
            <person name="Varghese N."/>
            <person name="Submissions S."/>
        </authorList>
    </citation>
    <scope>NUCLEOTIDE SEQUENCE [LARGE SCALE GENOMIC DNA]</scope>
    <source>
        <strain evidence="2">IBRC-M 10760</strain>
    </source>
</reference>
<proteinExistence type="predicted"/>
<dbReference type="InterPro" id="IPR055709">
    <property type="entry name" value="DUF7285"/>
</dbReference>
<dbReference type="Proteomes" id="UP000199076">
    <property type="component" value="Unassembled WGS sequence"/>
</dbReference>
<organism evidence="1 2">
    <name type="scientific">Halorientalis regularis</name>
    <dbReference type="NCBI Taxonomy" id="660518"/>
    <lineage>
        <taxon>Archaea</taxon>
        <taxon>Methanobacteriati</taxon>
        <taxon>Methanobacteriota</taxon>
        <taxon>Stenosarchaea group</taxon>
        <taxon>Halobacteria</taxon>
        <taxon>Halobacteriales</taxon>
        <taxon>Haloarculaceae</taxon>
        <taxon>Halorientalis</taxon>
    </lineage>
</organism>
<dbReference type="STRING" id="660518.SAMN05216218_104101"/>
<keyword evidence="2" id="KW-1185">Reference proteome</keyword>
<evidence type="ECO:0000313" key="1">
    <source>
        <dbReference type="EMBL" id="SDF16725.1"/>
    </source>
</evidence>